<proteinExistence type="predicted"/>
<evidence type="ECO:0000313" key="1">
    <source>
        <dbReference type="EMBL" id="AWL04112.1"/>
    </source>
</evidence>
<dbReference type="AlphaFoldDB" id="A0A2S2DFJ8"/>
<organism evidence="1 2">
    <name type="scientific">Massilia oculi</name>
    <dbReference type="NCBI Taxonomy" id="945844"/>
    <lineage>
        <taxon>Bacteria</taxon>
        <taxon>Pseudomonadati</taxon>
        <taxon>Pseudomonadota</taxon>
        <taxon>Betaproteobacteria</taxon>
        <taxon>Burkholderiales</taxon>
        <taxon>Oxalobacteraceae</taxon>
        <taxon>Telluria group</taxon>
        <taxon>Massilia</taxon>
    </lineage>
</organism>
<reference evidence="1 2" key="1">
    <citation type="submission" date="2018-05" db="EMBL/GenBank/DDBJ databases">
        <title>Complete genome sequence of Massilia oculi sp. nov. CCUG 43427T (=DSM 26321T), the type strain of M. oculi, and comparison with genome sequences of other Massilia strains.</title>
        <authorList>
            <person name="Zhu B."/>
        </authorList>
    </citation>
    <scope>NUCLEOTIDE SEQUENCE [LARGE SCALE GENOMIC DNA]</scope>
    <source>
        <strain evidence="1 2">CCUG 43427</strain>
    </source>
</reference>
<dbReference type="EMBL" id="CP029343">
    <property type="protein sequence ID" value="AWL04112.1"/>
    <property type="molecule type" value="Genomic_DNA"/>
</dbReference>
<dbReference type="KEGG" id="mtim:DIR46_06465"/>
<dbReference type="Proteomes" id="UP000245820">
    <property type="component" value="Chromosome"/>
</dbReference>
<gene>
    <name evidence="1" type="ORF">DIR46_06465</name>
</gene>
<name>A0A2S2DFJ8_9BURK</name>
<dbReference type="OrthoDB" id="8758786at2"/>
<evidence type="ECO:0000313" key="2">
    <source>
        <dbReference type="Proteomes" id="UP000245820"/>
    </source>
</evidence>
<keyword evidence="2" id="KW-1185">Reference proteome</keyword>
<sequence>MALSTTIIPFSPHAAGVQAAVSQWLDRVGKSVQAGARRRESDPTGEARARILQGAAMTMLAPVEPRTRAISPLLR</sequence>
<protein>
    <submittedName>
        <fullName evidence="1">Uncharacterized protein</fullName>
    </submittedName>
</protein>
<accession>A0A2S2DFJ8</accession>
<dbReference type="RefSeq" id="WP_109344499.1">
    <property type="nucleotide sequence ID" value="NZ_CP029343.1"/>
</dbReference>